<evidence type="ECO:0000313" key="2">
    <source>
        <dbReference type="EMBL" id="EFF80116.1"/>
    </source>
</evidence>
<dbReference type="PATRIC" id="fig|649742.3.peg.685"/>
<sequence length="44" mass="4983">MALLYSSCGRVPFSRGVPRALSSRIRRPSQWNPGTQSQDHPAWQ</sequence>
<feature type="compositionally biased region" description="Polar residues" evidence="1">
    <location>
        <begin position="29"/>
        <end position="44"/>
    </location>
</feature>
<proteinExistence type="predicted"/>
<comment type="caution">
    <text evidence="2">The sequence shown here is derived from an EMBL/GenBank/DDBJ whole genome shotgun (WGS) entry which is preliminary data.</text>
</comment>
<accession>D4TYD2</accession>
<reference evidence="2 3" key="1">
    <citation type="submission" date="2009-10" db="EMBL/GenBank/DDBJ databases">
        <authorList>
            <person name="Weinstock G."/>
            <person name="Sodergren E."/>
            <person name="Clifton S."/>
            <person name="Fulton L."/>
            <person name="Fulton B."/>
            <person name="Courtney L."/>
            <person name="Fronick C."/>
            <person name="Harrison M."/>
            <person name="Strong C."/>
            <person name="Farmer C."/>
            <person name="Delahaunty K."/>
            <person name="Markovic C."/>
            <person name="Hall O."/>
            <person name="Minx P."/>
            <person name="Tomlinson C."/>
            <person name="Mitreva M."/>
            <person name="Nelson J."/>
            <person name="Hou S."/>
            <person name="Wollam A."/>
            <person name="Pepin K.H."/>
            <person name="Johnson M."/>
            <person name="Bhonagiri V."/>
            <person name="Nash W.E."/>
            <person name="Warren W."/>
            <person name="Chinwalla A."/>
            <person name="Mardis E.R."/>
            <person name="Wilson R.K."/>
        </authorList>
    </citation>
    <scope>NUCLEOTIDE SEQUENCE [LARGE SCALE GENOMIC DNA]</scope>
    <source>
        <strain evidence="2 3">F0309</strain>
    </source>
</reference>
<organism evidence="2 3">
    <name type="scientific">Schaalia odontolytica F0309</name>
    <dbReference type="NCBI Taxonomy" id="649742"/>
    <lineage>
        <taxon>Bacteria</taxon>
        <taxon>Bacillati</taxon>
        <taxon>Actinomycetota</taxon>
        <taxon>Actinomycetes</taxon>
        <taxon>Actinomycetales</taxon>
        <taxon>Actinomycetaceae</taxon>
        <taxon>Schaalia</taxon>
    </lineage>
</organism>
<evidence type="ECO:0000313" key="3">
    <source>
        <dbReference type="Proteomes" id="UP000003150"/>
    </source>
</evidence>
<feature type="region of interest" description="Disordered" evidence="1">
    <location>
        <begin position="22"/>
        <end position="44"/>
    </location>
</feature>
<dbReference type="EMBL" id="ACYT02000023">
    <property type="protein sequence ID" value="EFF80116.1"/>
    <property type="molecule type" value="Genomic_DNA"/>
</dbReference>
<protein>
    <submittedName>
        <fullName evidence="2">Uncharacterized protein</fullName>
    </submittedName>
</protein>
<evidence type="ECO:0000256" key="1">
    <source>
        <dbReference type="SAM" id="MobiDB-lite"/>
    </source>
</evidence>
<dbReference type="Proteomes" id="UP000003150">
    <property type="component" value="Unassembled WGS sequence"/>
</dbReference>
<dbReference type="AlphaFoldDB" id="D4TYD2"/>
<dbReference type="HOGENOM" id="CLU_3211360_0_0_11"/>
<name>D4TYD2_9ACTO</name>
<gene>
    <name evidence="2" type="ORF">HMPREF0970_00957</name>
</gene>